<sequence>MDHGHGDHGGHDGMDMGPKCSMHMLWNTQIEDTCIVFEQWHISSRFIFALSFLAIILISLGYEYIREYQRTVDRHIALALFRSKTRGKGSVSGRSTPEQSGPEIEEAGLLSGSPKIPACTPIPLYPRILRATLYGVQVFVSFFLMLVFMTYNAYLILAVVIGAGIGHFVFGAEMNVEAILAGGETGKGMACH</sequence>
<evidence type="ECO:0000313" key="6">
    <source>
        <dbReference type="EMBL" id="KAH8995647.1"/>
    </source>
</evidence>
<comment type="caution">
    <text evidence="6">The sequence shown here is derived from an EMBL/GenBank/DDBJ whole genome shotgun (WGS) entry which is preliminary data.</text>
</comment>
<name>A0AAD4LNV2_9AGAM</name>
<proteinExistence type="inferred from homology"/>
<evidence type="ECO:0000313" key="7">
    <source>
        <dbReference type="Proteomes" id="UP001201163"/>
    </source>
</evidence>
<comment type="similarity">
    <text evidence="4">Belongs to the copper transporter (Ctr) (TC 1.A.56) family. SLC31A subfamily.</text>
</comment>
<evidence type="ECO:0000256" key="3">
    <source>
        <dbReference type="ARBA" id="ARBA00023136"/>
    </source>
</evidence>
<evidence type="ECO:0000256" key="4">
    <source>
        <dbReference type="RuleBase" id="RU367022"/>
    </source>
</evidence>
<keyword evidence="4" id="KW-0186">Copper</keyword>
<evidence type="ECO:0000256" key="2">
    <source>
        <dbReference type="ARBA" id="ARBA00022989"/>
    </source>
</evidence>
<organism evidence="6 7">
    <name type="scientific">Lactarius akahatsu</name>
    <dbReference type="NCBI Taxonomy" id="416441"/>
    <lineage>
        <taxon>Eukaryota</taxon>
        <taxon>Fungi</taxon>
        <taxon>Dikarya</taxon>
        <taxon>Basidiomycota</taxon>
        <taxon>Agaricomycotina</taxon>
        <taxon>Agaricomycetes</taxon>
        <taxon>Russulales</taxon>
        <taxon>Russulaceae</taxon>
        <taxon>Lactarius</taxon>
    </lineage>
</organism>
<dbReference type="AlphaFoldDB" id="A0AAD4LNV2"/>
<protein>
    <recommendedName>
        <fullName evidence="4">Copper transport protein</fullName>
    </recommendedName>
</protein>
<dbReference type="PANTHER" id="PTHR12483">
    <property type="entry name" value="SOLUTE CARRIER FAMILY 31 COPPER TRANSPORTERS"/>
    <property type="match status" value="1"/>
</dbReference>
<dbReference type="Pfam" id="PF04145">
    <property type="entry name" value="Ctr"/>
    <property type="match status" value="1"/>
</dbReference>
<keyword evidence="4" id="KW-0813">Transport</keyword>
<dbReference type="GO" id="GO:0016020">
    <property type="term" value="C:membrane"/>
    <property type="evidence" value="ECO:0007669"/>
    <property type="project" value="UniProtKB-SubCell"/>
</dbReference>
<keyword evidence="1 4" id="KW-0812">Transmembrane</keyword>
<dbReference type="GO" id="GO:0005375">
    <property type="term" value="F:copper ion transmembrane transporter activity"/>
    <property type="evidence" value="ECO:0007669"/>
    <property type="project" value="UniProtKB-UniRule"/>
</dbReference>
<comment type="subcellular location">
    <subcellularLocation>
        <location evidence="4">Membrane</location>
        <topology evidence="4">Multi-pass membrane protein</topology>
    </subcellularLocation>
</comment>
<feature type="region of interest" description="Disordered" evidence="5">
    <location>
        <begin position="87"/>
        <end position="106"/>
    </location>
</feature>
<keyword evidence="4" id="KW-0406">Ion transport</keyword>
<dbReference type="Proteomes" id="UP001201163">
    <property type="component" value="Unassembled WGS sequence"/>
</dbReference>
<gene>
    <name evidence="6" type="ORF">EDB92DRAFT_1845156</name>
</gene>
<accession>A0AAD4LNV2</accession>
<dbReference type="PANTHER" id="PTHR12483:SF115">
    <property type="entry name" value="COPPER TRANSPORT PROTEIN"/>
    <property type="match status" value="1"/>
</dbReference>
<feature type="transmembrane region" description="Helical" evidence="4">
    <location>
        <begin position="46"/>
        <end position="65"/>
    </location>
</feature>
<keyword evidence="2 4" id="KW-1133">Transmembrane helix</keyword>
<keyword evidence="4" id="KW-0187">Copper transport</keyword>
<dbReference type="EMBL" id="JAKELL010000011">
    <property type="protein sequence ID" value="KAH8995647.1"/>
    <property type="molecule type" value="Genomic_DNA"/>
</dbReference>
<keyword evidence="7" id="KW-1185">Reference proteome</keyword>
<evidence type="ECO:0000256" key="5">
    <source>
        <dbReference type="SAM" id="MobiDB-lite"/>
    </source>
</evidence>
<dbReference type="InterPro" id="IPR007274">
    <property type="entry name" value="Cop_transporter"/>
</dbReference>
<evidence type="ECO:0000256" key="1">
    <source>
        <dbReference type="ARBA" id="ARBA00022692"/>
    </source>
</evidence>
<keyword evidence="3 4" id="KW-0472">Membrane</keyword>
<reference evidence="6" key="1">
    <citation type="submission" date="2022-01" db="EMBL/GenBank/DDBJ databases">
        <title>Comparative genomics reveals a dynamic genome evolution in the ectomycorrhizal milk-cap (Lactarius) mushrooms.</title>
        <authorList>
            <consortium name="DOE Joint Genome Institute"/>
            <person name="Lebreton A."/>
            <person name="Tang N."/>
            <person name="Kuo A."/>
            <person name="LaButti K."/>
            <person name="Drula E."/>
            <person name="Barry K."/>
            <person name="Clum A."/>
            <person name="Lipzen A."/>
            <person name="Mousain D."/>
            <person name="Ng V."/>
            <person name="Wang R."/>
            <person name="Wang X."/>
            <person name="Dai Y."/>
            <person name="Henrissat B."/>
            <person name="Grigoriev I.V."/>
            <person name="Guerin-Laguette A."/>
            <person name="Yu F."/>
            <person name="Martin F.M."/>
        </authorList>
    </citation>
    <scope>NUCLEOTIDE SEQUENCE</scope>
    <source>
        <strain evidence="6">QP</strain>
    </source>
</reference>